<reference evidence="2" key="2">
    <citation type="submission" date="2016-04" db="UniProtKB">
        <authorList>
            <consortium name="WormBaseParasite"/>
        </authorList>
    </citation>
    <scope>IDENTIFICATION</scope>
</reference>
<dbReference type="AlphaFoldDB" id="A0A158P9N1"/>
<protein>
    <submittedName>
        <fullName evidence="2">Calpain catalytic domain-containing protein</fullName>
    </submittedName>
</protein>
<evidence type="ECO:0000313" key="2">
    <source>
        <dbReference type="WBParaSite" id="ACAC_0000843701-mRNA-1"/>
    </source>
</evidence>
<dbReference type="Proteomes" id="UP000035642">
    <property type="component" value="Unassembled WGS sequence"/>
</dbReference>
<accession>A0A158P9N1</accession>
<proteinExistence type="predicted"/>
<dbReference type="WBParaSite" id="ACAC_0000843701-mRNA-1">
    <property type="protein sequence ID" value="ACAC_0000843701-mRNA-1"/>
    <property type="gene ID" value="ACAC_0000843701"/>
</dbReference>
<keyword evidence="1" id="KW-1185">Reference proteome</keyword>
<name>A0A158P9N1_ANGCA</name>
<reference evidence="1" key="1">
    <citation type="submission" date="2012-09" db="EMBL/GenBank/DDBJ databases">
        <authorList>
            <person name="Martin A.A."/>
        </authorList>
    </citation>
    <scope>NUCLEOTIDE SEQUENCE</scope>
</reference>
<organism evidence="1 2">
    <name type="scientific">Angiostrongylus cantonensis</name>
    <name type="common">Rat lungworm</name>
    <dbReference type="NCBI Taxonomy" id="6313"/>
    <lineage>
        <taxon>Eukaryota</taxon>
        <taxon>Metazoa</taxon>
        <taxon>Ecdysozoa</taxon>
        <taxon>Nematoda</taxon>
        <taxon>Chromadorea</taxon>
        <taxon>Rhabditida</taxon>
        <taxon>Rhabditina</taxon>
        <taxon>Rhabditomorpha</taxon>
        <taxon>Strongyloidea</taxon>
        <taxon>Metastrongylidae</taxon>
        <taxon>Angiostrongylus</taxon>
    </lineage>
</organism>
<sequence length="360" mass="40551">MVNIIPRCSTPFFYFSDTKIAKGSSQDCHVIGCRQVSTSNTGEEEFADVYSLAKGLCFKGENNLVYTEYKGSDFWTKTMAYVGWLRTKFFILGAETSLAMGTEDLIKGGHKVFFMILDAVLGRKLDTLAPLTLGRSVLDIHRKLVWSLVERQKCALSVTNDDFVGVNGFVYNWDGFATERGTLARLIHSTTFVSHDAAGEVLDKPYFKYSIILAALLRKNELYKMASYQVRQLPFNFNEDRMLLRMPADYGFITPRYVVVRIDMCHEVRLLKLALLYLGACMSFLEDSEEPFRVRASVQQSAARPRRRGDLGTSENPIVLCPSPVQPVLAADLSVGRTQSVSRMTRRKCPLGAYVEVVFS</sequence>
<evidence type="ECO:0000313" key="1">
    <source>
        <dbReference type="Proteomes" id="UP000035642"/>
    </source>
</evidence>